<feature type="domain" description="MJ1316 RNA cyclic group end recognition" evidence="2">
    <location>
        <begin position="53"/>
        <end position="133"/>
    </location>
</feature>
<keyword evidence="4" id="KW-1185">Reference proteome</keyword>
<dbReference type="AlphaFoldDB" id="A0A0D2W194"/>
<dbReference type="RefSeq" id="XP_004342675.1">
    <property type="nucleotide sequence ID" value="XM_004342626.2"/>
</dbReference>
<dbReference type="STRING" id="595528.A0A0D2W194"/>
<dbReference type="Proteomes" id="UP000008743">
    <property type="component" value="Unassembled WGS sequence"/>
</dbReference>
<feature type="compositionally biased region" description="Low complexity" evidence="1">
    <location>
        <begin position="26"/>
        <end position="37"/>
    </location>
</feature>
<evidence type="ECO:0000313" key="3">
    <source>
        <dbReference type="EMBL" id="KJE98037.1"/>
    </source>
</evidence>
<evidence type="ECO:0000259" key="2">
    <source>
        <dbReference type="Pfam" id="PF04457"/>
    </source>
</evidence>
<sequence>MRRNNNNNQRHQAAEIDEQPDQQRHAAAAAAASARPASPEPEDIHASSSKAKLRTAADIYGRLQWDRDAEAYEEDGVHVRGREPESDYYIGYMDRITGLCEMALSEFQPFPVGEIPWHRVWYFRNSTHIVWDRIARLDFVFMSGDTPAYVNAHHERDGILTATSRFADISLIGSAKDVEYLHQCEVSKTRPDHSCLSKFNPKNRRALVFQQHRLDALDAAQAEHRQAMRLQYFAEQA</sequence>
<organism evidence="3 4">
    <name type="scientific">Capsaspora owczarzaki (strain ATCC 30864)</name>
    <dbReference type="NCBI Taxonomy" id="595528"/>
    <lineage>
        <taxon>Eukaryota</taxon>
        <taxon>Filasterea</taxon>
        <taxon>Capsaspora</taxon>
    </lineage>
</organism>
<gene>
    <name evidence="3" type="ORF">CAOG_008074</name>
</gene>
<reference evidence="4" key="1">
    <citation type="submission" date="2011-02" db="EMBL/GenBank/DDBJ databases">
        <title>The Genome Sequence of Capsaspora owczarzaki ATCC 30864.</title>
        <authorList>
            <person name="Russ C."/>
            <person name="Cuomo C."/>
            <person name="Burger G."/>
            <person name="Gray M.W."/>
            <person name="Holland P.W.H."/>
            <person name="King N."/>
            <person name="Lang F.B.F."/>
            <person name="Roger A.J."/>
            <person name="Ruiz-Trillo I."/>
            <person name="Young S.K."/>
            <person name="Zeng Q."/>
            <person name="Gargeya S."/>
            <person name="Alvarado L."/>
            <person name="Berlin A."/>
            <person name="Chapman S.B."/>
            <person name="Chen Z."/>
            <person name="Freedman E."/>
            <person name="Gellesch M."/>
            <person name="Goldberg J."/>
            <person name="Griggs A."/>
            <person name="Gujja S."/>
            <person name="Heilman E."/>
            <person name="Heiman D."/>
            <person name="Howarth C."/>
            <person name="Mehta T."/>
            <person name="Neiman D."/>
            <person name="Pearson M."/>
            <person name="Roberts A."/>
            <person name="Saif S."/>
            <person name="Shea T."/>
            <person name="Shenoy N."/>
            <person name="Sisk P."/>
            <person name="Stolte C."/>
            <person name="Sykes S."/>
            <person name="White J."/>
            <person name="Yandava C."/>
            <person name="Haas B."/>
            <person name="Nusbaum C."/>
            <person name="Birren B."/>
        </authorList>
    </citation>
    <scope>NUCLEOTIDE SEQUENCE</scope>
    <source>
        <strain evidence="4">ATCC 30864</strain>
    </source>
</reference>
<protein>
    <recommendedName>
        <fullName evidence="2">MJ1316 RNA cyclic group end recognition domain-containing protein</fullName>
    </recommendedName>
</protein>
<dbReference type="InterPro" id="IPR040459">
    <property type="entry name" value="MJ1316"/>
</dbReference>
<feature type="region of interest" description="Disordered" evidence="1">
    <location>
        <begin position="1"/>
        <end position="50"/>
    </location>
</feature>
<dbReference type="Pfam" id="PF04457">
    <property type="entry name" value="MJ1316"/>
    <property type="match status" value="1"/>
</dbReference>
<dbReference type="PhylomeDB" id="A0A0D2W194"/>
<dbReference type="EMBL" id="KE346376">
    <property type="protein sequence ID" value="KJE98037.1"/>
    <property type="molecule type" value="Genomic_DNA"/>
</dbReference>
<evidence type="ECO:0000256" key="1">
    <source>
        <dbReference type="SAM" id="MobiDB-lite"/>
    </source>
</evidence>
<name>A0A0D2W194_CAPO3</name>
<dbReference type="InParanoid" id="A0A0D2W194"/>
<proteinExistence type="predicted"/>
<accession>A0A0D2W194</accession>
<evidence type="ECO:0000313" key="4">
    <source>
        <dbReference type="Proteomes" id="UP000008743"/>
    </source>
</evidence>
<dbReference type="OrthoDB" id="10263155at2759"/>